<keyword evidence="3" id="KW-0131">Cell cycle</keyword>
<dbReference type="InterPro" id="IPR024991">
    <property type="entry name" value="RING-H2_APC11"/>
</dbReference>
<evidence type="ECO:0000256" key="3">
    <source>
        <dbReference type="ARBA" id="ARBA00022776"/>
    </source>
</evidence>
<dbReference type="STRING" id="671987.R0KS89"/>
<gene>
    <name evidence="7" type="ORF">SETTUDRAFT_166593</name>
</gene>
<keyword evidence="4" id="KW-0479">Metal-binding</keyword>
<dbReference type="EMBL" id="KB908482">
    <property type="protein sequence ID" value="EOA90632.1"/>
    <property type="molecule type" value="Genomic_DNA"/>
</dbReference>
<evidence type="ECO:0000256" key="1">
    <source>
        <dbReference type="ARBA" id="ARBA00013928"/>
    </source>
</evidence>
<feature type="compositionally biased region" description="Basic and acidic residues" evidence="5">
    <location>
        <begin position="225"/>
        <end position="234"/>
    </location>
</feature>
<dbReference type="Gene3D" id="3.30.40.10">
    <property type="entry name" value="Zinc/RING finger domain, C3HC4 (zinc finger)"/>
    <property type="match status" value="1"/>
</dbReference>
<keyword evidence="8" id="KW-1185">Reference proteome</keyword>
<reference evidence="7 8" key="2">
    <citation type="journal article" date="2013" name="PLoS Genet.">
        <title>Comparative genome structure, secondary metabolite, and effector coding capacity across Cochliobolus pathogens.</title>
        <authorList>
            <person name="Condon B.J."/>
            <person name="Leng Y."/>
            <person name="Wu D."/>
            <person name="Bushley K.E."/>
            <person name="Ohm R.A."/>
            <person name="Otillar R."/>
            <person name="Martin J."/>
            <person name="Schackwitz W."/>
            <person name="Grimwood J."/>
            <person name="MohdZainudin N."/>
            <person name="Xue C."/>
            <person name="Wang R."/>
            <person name="Manning V.A."/>
            <person name="Dhillon B."/>
            <person name="Tu Z.J."/>
            <person name="Steffenson B.J."/>
            <person name="Salamov A."/>
            <person name="Sun H."/>
            <person name="Lowry S."/>
            <person name="LaButti K."/>
            <person name="Han J."/>
            <person name="Copeland A."/>
            <person name="Lindquist E."/>
            <person name="Barry K."/>
            <person name="Schmutz J."/>
            <person name="Baker S.E."/>
            <person name="Ciuffetti L.M."/>
            <person name="Grigoriev I.V."/>
            <person name="Zhong S."/>
            <person name="Turgeon B.G."/>
        </authorList>
    </citation>
    <scope>NUCLEOTIDE SEQUENCE [LARGE SCALE GENOMIC DNA]</scope>
    <source>
        <strain evidence="8">28A</strain>
    </source>
</reference>
<keyword evidence="2" id="KW-0132">Cell division</keyword>
<dbReference type="OrthoDB" id="8062037at2759"/>
<keyword evidence="4" id="KW-0862">Zinc</keyword>
<protein>
    <recommendedName>
        <fullName evidence="1">Anaphase-promoting complex subunit 11</fullName>
    </recommendedName>
</protein>
<feature type="compositionally biased region" description="Polar residues" evidence="5">
    <location>
        <begin position="55"/>
        <end position="73"/>
    </location>
</feature>
<sequence length="424" mass="47673">MAEPDYGAASWAHLTTGSGHQAAELAAPLLSAHAPFQQQLPPLYGSLYLPMNSHPISQNRSVPDGPGSTQLQDRSPYPPAGTRYPYYHPHMFSYQFTGPPRPPPAFWNGPEHLHPDQPFSNTSNTMQGFQPIPTPGTSAQHYQSTAALNAPGPSFARRRYDQRNVVEGLARNSHAGGMRTPHQSTRDSAPGERLQSTRLQPHEHRQPNDQTRPASGYRPWMSPGDHSRRSDRSISPRTSNRRNFERYSVDLSPSSTSSDAEEAAARAPPPSRMRHRPREVRPRFAGYRPHIDPNIATPRQIQELKDGLVRRLPSELPEDASKACDICQKDYSASHVSPTEDEENAIVLSCGHLFGEFCIFQWFDTCRTHKNKVTCPMCRKQLIETPRHLQAMMHTFPRNGQAFVDLLAREQLLINGIPRDFHNL</sequence>
<dbReference type="GeneID" id="19399862"/>
<dbReference type="RefSeq" id="XP_008021427.1">
    <property type="nucleotide sequence ID" value="XM_008023236.1"/>
</dbReference>
<evidence type="ECO:0000256" key="4">
    <source>
        <dbReference type="PROSITE-ProRule" id="PRU00175"/>
    </source>
</evidence>
<evidence type="ECO:0000256" key="2">
    <source>
        <dbReference type="ARBA" id="ARBA00022618"/>
    </source>
</evidence>
<proteinExistence type="predicted"/>
<evidence type="ECO:0000313" key="8">
    <source>
        <dbReference type="Proteomes" id="UP000016935"/>
    </source>
</evidence>
<dbReference type="PROSITE" id="PS50089">
    <property type="entry name" value="ZF_RING_2"/>
    <property type="match status" value="1"/>
</dbReference>
<dbReference type="GO" id="GO:0008270">
    <property type="term" value="F:zinc ion binding"/>
    <property type="evidence" value="ECO:0007669"/>
    <property type="project" value="UniProtKB-KW"/>
</dbReference>
<dbReference type="AlphaFoldDB" id="R0KS89"/>
<reference evidence="7 8" key="1">
    <citation type="journal article" date="2012" name="PLoS Pathog.">
        <title>Diverse lifestyles and strategies of plant pathogenesis encoded in the genomes of eighteen Dothideomycetes fungi.</title>
        <authorList>
            <person name="Ohm R.A."/>
            <person name="Feau N."/>
            <person name="Henrissat B."/>
            <person name="Schoch C.L."/>
            <person name="Horwitz B.A."/>
            <person name="Barry K.W."/>
            <person name="Condon B.J."/>
            <person name="Copeland A.C."/>
            <person name="Dhillon B."/>
            <person name="Glaser F."/>
            <person name="Hesse C.N."/>
            <person name="Kosti I."/>
            <person name="LaButti K."/>
            <person name="Lindquist E.A."/>
            <person name="Lucas S."/>
            <person name="Salamov A.A."/>
            <person name="Bradshaw R.E."/>
            <person name="Ciuffetti L."/>
            <person name="Hamelin R.C."/>
            <person name="Kema G.H.J."/>
            <person name="Lawrence C."/>
            <person name="Scott J.A."/>
            <person name="Spatafora J.W."/>
            <person name="Turgeon B.G."/>
            <person name="de Wit P.J.G.M."/>
            <person name="Zhong S."/>
            <person name="Goodwin S.B."/>
            <person name="Grigoriev I.V."/>
        </authorList>
    </citation>
    <scope>NUCLEOTIDE SEQUENCE [LARGE SCALE GENOMIC DNA]</scope>
    <source>
        <strain evidence="8">28A</strain>
    </source>
</reference>
<dbReference type="InterPro" id="IPR001841">
    <property type="entry name" value="Znf_RING"/>
</dbReference>
<feature type="region of interest" description="Disordered" evidence="5">
    <location>
        <begin position="170"/>
        <end position="276"/>
    </location>
</feature>
<feature type="domain" description="RING-type" evidence="6">
    <location>
        <begin position="324"/>
        <end position="379"/>
    </location>
</feature>
<evidence type="ECO:0000313" key="7">
    <source>
        <dbReference type="EMBL" id="EOA90632.1"/>
    </source>
</evidence>
<dbReference type="SUPFAM" id="SSF57850">
    <property type="entry name" value="RING/U-box"/>
    <property type="match status" value="1"/>
</dbReference>
<dbReference type="Proteomes" id="UP000016935">
    <property type="component" value="Unassembled WGS sequence"/>
</dbReference>
<name>R0KS89_EXST2</name>
<dbReference type="HOGENOM" id="CLU_771767_0_0_1"/>
<dbReference type="InterPro" id="IPR013083">
    <property type="entry name" value="Znf_RING/FYVE/PHD"/>
</dbReference>
<keyword evidence="3" id="KW-0498">Mitosis</keyword>
<keyword evidence="4" id="KW-0863">Zinc-finger</keyword>
<dbReference type="eggNOG" id="KOG0802">
    <property type="taxonomic scope" value="Eukaryota"/>
</dbReference>
<feature type="region of interest" description="Disordered" evidence="5">
    <location>
        <begin position="55"/>
        <end position="82"/>
    </location>
</feature>
<evidence type="ECO:0000256" key="5">
    <source>
        <dbReference type="SAM" id="MobiDB-lite"/>
    </source>
</evidence>
<evidence type="ECO:0000259" key="6">
    <source>
        <dbReference type="PROSITE" id="PS50089"/>
    </source>
</evidence>
<dbReference type="Pfam" id="PF12861">
    <property type="entry name" value="zf-ANAPC11"/>
    <property type="match status" value="1"/>
</dbReference>
<organism evidence="7 8">
    <name type="scientific">Exserohilum turcicum (strain 28A)</name>
    <name type="common">Northern leaf blight fungus</name>
    <name type="synonym">Setosphaeria turcica</name>
    <dbReference type="NCBI Taxonomy" id="671987"/>
    <lineage>
        <taxon>Eukaryota</taxon>
        <taxon>Fungi</taxon>
        <taxon>Dikarya</taxon>
        <taxon>Ascomycota</taxon>
        <taxon>Pezizomycotina</taxon>
        <taxon>Dothideomycetes</taxon>
        <taxon>Pleosporomycetidae</taxon>
        <taxon>Pleosporales</taxon>
        <taxon>Pleosporineae</taxon>
        <taxon>Pleosporaceae</taxon>
        <taxon>Exserohilum</taxon>
    </lineage>
</organism>
<accession>R0KS89</accession>